<reference evidence="3" key="1">
    <citation type="submission" date="2023-08" db="EMBL/GenBank/DDBJ databases">
        <title>A de novo genome assembly of Solanum verrucosum Schlechtendal, a Mexican diploid species geographically isolated from the other diploid A-genome species in potato relatives.</title>
        <authorList>
            <person name="Hosaka K."/>
        </authorList>
    </citation>
    <scope>NUCLEOTIDE SEQUENCE</scope>
    <source>
        <tissue evidence="3">Young leaves</tissue>
    </source>
</reference>
<evidence type="ECO:0000256" key="1">
    <source>
        <dbReference type="SAM" id="MobiDB-lite"/>
    </source>
</evidence>
<dbReference type="AlphaFoldDB" id="A0AAF0R1V4"/>
<feature type="compositionally biased region" description="Basic and acidic residues" evidence="1">
    <location>
        <begin position="421"/>
        <end position="432"/>
    </location>
</feature>
<dbReference type="Gene3D" id="1.10.10.60">
    <property type="entry name" value="Homeodomain-like"/>
    <property type="match status" value="1"/>
</dbReference>
<dbReference type="SMART" id="SM01146">
    <property type="entry name" value="DUF1086"/>
    <property type="match status" value="1"/>
</dbReference>
<feature type="compositionally biased region" description="Polar residues" evidence="1">
    <location>
        <begin position="442"/>
        <end position="456"/>
    </location>
</feature>
<gene>
    <name evidence="3" type="ORF">MTR67_028092</name>
</gene>
<feature type="domain" description="CHD subfamily II SANT-like" evidence="2">
    <location>
        <begin position="2"/>
        <end position="98"/>
    </location>
</feature>
<sequence>MSHINNLEDKPTREVGYKNSFSVLESHCKSGFRRYGFLFLSHIAEDITESPTFTDGVPKEGLRIPDVLLRIAVLLLIRDKVKAFSEETTSPLFAKDIVSWFPGLKGGRVWKEDHDLLLLRAVLKHGYGRWQAIIDDKELRIQEVVCKELNLPSITLPVPGASQPQVPPAPGASQALPASGVSQVSAPGVYQAPNGLNTVNAGTTGNQVKAADETNHEVSHGTSDPSNRTQLHQDSSLLYHFREMQRRQVEFIRKRVMLLENAINAEYQREVVGCGKPHELPGKEMECDTKIVDEPSRSVEAAGTEMVDNFPKLIAISPQGISEIACDGEVDRLSVAQLYNKMCKVLSDYGEDSFNAVASQPASLALKRNLLPLEAFFQEMKRVLSSAHQNPGNVPRSELQEDWKPEGGKPSPVPPSFLRDGNLHSAEEKHDNFPTGTEFVSEGTSNLSTTESNMPHNISPSEIPGEEIIHCSLNGDTDIEMVEKQDDTDVSTINVVMDITE</sequence>
<dbReference type="Pfam" id="PF06461">
    <property type="entry name" value="CHDII_SANT-like"/>
    <property type="match status" value="1"/>
</dbReference>
<feature type="region of interest" description="Disordered" evidence="1">
    <location>
        <begin position="387"/>
        <end position="463"/>
    </location>
</feature>
<evidence type="ECO:0000313" key="4">
    <source>
        <dbReference type="Proteomes" id="UP001234989"/>
    </source>
</evidence>
<dbReference type="GO" id="GO:0003677">
    <property type="term" value="F:DNA binding"/>
    <property type="evidence" value="ECO:0007669"/>
    <property type="project" value="InterPro"/>
</dbReference>
<evidence type="ECO:0000313" key="3">
    <source>
        <dbReference type="EMBL" id="WMV34707.1"/>
    </source>
</evidence>
<dbReference type="InterPro" id="IPR009462">
    <property type="entry name" value="CHD_II_SANT-like"/>
</dbReference>
<dbReference type="EMBL" id="CP133617">
    <property type="protein sequence ID" value="WMV34707.1"/>
    <property type="molecule type" value="Genomic_DNA"/>
</dbReference>
<organism evidence="3 4">
    <name type="scientific">Solanum verrucosum</name>
    <dbReference type="NCBI Taxonomy" id="315347"/>
    <lineage>
        <taxon>Eukaryota</taxon>
        <taxon>Viridiplantae</taxon>
        <taxon>Streptophyta</taxon>
        <taxon>Embryophyta</taxon>
        <taxon>Tracheophyta</taxon>
        <taxon>Spermatophyta</taxon>
        <taxon>Magnoliopsida</taxon>
        <taxon>eudicotyledons</taxon>
        <taxon>Gunneridae</taxon>
        <taxon>Pentapetalae</taxon>
        <taxon>asterids</taxon>
        <taxon>lamiids</taxon>
        <taxon>Solanales</taxon>
        <taxon>Solanaceae</taxon>
        <taxon>Solanoideae</taxon>
        <taxon>Solaneae</taxon>
        <taxon>Solanum</taxon>
    </lineage>
</organism>
<keyword evidence="4" id="KW-1185">Reference proteome</keyword>
<evidence type="ECO:0000259" key="2">
    <source>
        <dbReference type="SMART" id="SM01146"/>
    </source>
</evidence>
<protein>
    <recommendedName>
        <fullName evidence="2">CHD subfamily II SANT-like domain-containing protein</fullName>
    </recommendedName>
</protein>
<feature type="compositionally biased region" description="Polar residues" evidence="1">
    <location>
        <begin position="220"/>
        <end position="230"/>
    </location>
</feature>
<proteinExistence type="predicted"/>
<feature type="region of interest" description="Disordered" evidence="1">
    <location>
        <begin position="211"/>
        <end position="230"/>
    </location>
</feature>
<dbReference type="GO" id="GO:0006338">
    <property type="term" value="P:chromatin remodeling"/>
    <property type="evidence" value="ECO:0007669"/>
    <property type="project" value="InterPro"/>
</dbReference>
<name>A0AAF0R1V4_SOLVR</name>
<feature type="compositionally biased region" description="Basic and acidic residues" evidence="1">
    <location>
        <begin position="398"/>
        <end position="407"/>
    </location>
</feature>
<dbReference type="Proteomes" id="UP001234989">
    <property type="component" value="Chromosome 6"/>
</dbReference>
<accession>A0AAF0R1V4</accession>